<reference evidence="3 4" key="1">
    <citation type="submission" date="2023-01" db="EMBL/GenBank/DDBJ databases">
        <authorList>
            <person name="Whitehead M."/>
        </authorList>
    </citation>
    <scope>NUCLEOTIDE SEQUENCE [LARGE SCALE GENOMIC DNA]</scope>
</reference>
<dbReference type="GO" id="GO:0003676">
    <property type="term" value="F:nucleic acid binding"/>
    <property type="evidence" value="ECO:0007669"/>
    <property type="project" value="InterPro"/>
</dbReference>
<evidence type="ECO:0000256" key="1">
    <source>
        <dbReference type="SAM" id="MobiDB-lite"/>
    </source>
</evidence>
<feature type="compositionally biased region" description="Polar residues" evidence="1">
    <location>
        <begin position="51"/>
        <end position="60"/>
    </location>
</feature>
<proteinExistence type="predicted"/>
<dbReference type="SUPFAM" id="SSF57756">
    <property type="entry name" value="Retrovirus zinc finger-like domains"/>
    <property type="match status" value="1"/>
</dbReference>
<keyword evidence="4" id="KW-1185">Reference proteome</keyword>
<dbReference type="InterPro" id="IPR036875">
    <property type="entry name" value="Znf_CCHC_sf"/>
</dbReference>
<evidence type="ECO:0000313" key="4">
    <source>
        <dbReference type="Proteomes" id="UP001160148"/>
    </source>
</evidence>
<dbReference type="AlphaFoldDB" id="A0AAV0X1G7"/>
<protein>
    <recommendedName>
        <fullName evidence="2">CCHC-type domain-containing protein</fullName>
    </recommendedName>
</protein>
<accession>A0AAV0X1G7</accession>
<gene>
    <name evidence="3" type="ORF">MEUPH1_LOCUS16740</name>
</gene>
<dbReference type="Proteomes" id="UP001160148">
    <property type="component" value="Unassembled WGS sequence"/>
</dbReference>
<sequence>MGNHRAGTHRKNSKKTNTPPSVKVQPTMQLRQRNPPSSSNQQTHNEPKSPTPLSVSINSEDSWDSNESILSHSLTHESSLHQVVKTIQQNPASTSDKNNVSNKTQANTGLSGDSFQSSTIEDDESSHQSSKIDRQHFPLQNTTVRFPPIFVQTRPSLPWHKIAKELFKLEGLENISAKITSTPSQIKINCNDEKSFRTVQKFLDANQETIEYFSFPVQEERSLKIVIKGIPLEVTDTELSDELTMLGYQPQLVRGFLKNGKRIPTHMVSLKMTENAKDIYNIGDILFVRVKIEPYKNSGPAQCFNCKQFGHSSLNCNQTPRCVKCGKEHSTKECISPKQIKLPATTAEGNILPITEVALTTLKSTNQNPFPTAYVPRTSHINLPCLLLHSPHHNRQMPIKLPP</sequence>
<dbReference type="SMART" id="SM00343">
    <property type="entry name" value="ZnF_C2HC"/>
    <property type="match status" value="2"/>
</dbReference>
<feature type="region of interest" description="Disordered" evidence="1">
    <location>
        <begin position="90"/>
        <end position="136"/>
    </location>
</feature>
<name>A0AAV0X1G7_9HEMI</name>
<feature type="region of interest" description="Disordered" evidence="1">
    <location>
        <begin position="1"/>
        <end position="69"/>
    </location>
</feature>
<dbReference type="EMBL" id="CARXXK010000003">
    <property type="protein sequence ID" value="CAI6361572.1"/>
    <property type="molecule type" value="Genomic_DNA"/>
</dbReference>
<feature type="domain" description="CCHC-type" evidence="2">
    <location>
        <begin position="302"/>
        <end position="318"/>
    </location>
</feature>
<dbReference type="InterPro" id="IPR001878">
    <property type="entry name" value="Znf_CCHC"/>
</dbReference>
<feature type="compositionally biased region" description="Basic residues" evidence="1">
    <location>
        <begin position="1"/>
        <end position="14"/>
    </location>
</feature>
<dbReference type="GO" id="GO:0008270">
    <property type="term" value="F:zinc ion binding"/>
    <property type="evidence" value="ECO:0007669"/>
    <property type="project" value="InterPro"/>
</dbReference>
<dbReference type="Gene3D" id="4.10.60.10">
    <property type="entry name" value="Zinc finger, CCHC-type"/>
    <property type="match status" value="1"/>
</dbReference>
<feature type="domain" description="CCHC-type" evidence="2">
    <location>
        <begin position="321"/>
        <end position="336"/>
    </location>
</feature>
<comment type="caution">
    <text evidence="3">The sequence shown here is derived from an EMBL/GenBank/DDBJ whole genome shotgun (WGS) entry which is preliminary data.</text>
</comment>
<evidence type="ECO:0000313" key="3">
    <source>
        <dbReference type="EMBL" id="CAI6361572.1"/>
    </source>
</evidence>
<feature type="compositionally biased region" description="Polar residues" evidence="1">
    <location>
        <begin position="15"/>
        <end position="44"/>
    </location>
</feature>
<organism evidence="3 4">
    <name type="scientific">Macrosiphum euphorbiae</name>
    <name type="common">potato aphid</name>
    <dbReference type="NCBI Taxonomy" id="13131"/>
    <lineage>
        <taxon>Eukaryota</taxon>
        <taxon>Metazoa</taxon>
        <taxon>Ecdysozoa</taxon>
        <taxon>Arthropoda</taxon>
        <taxon>Hexapoda</taxon>
        <taxon>Insecta</taxon>
        <taxon>Pterygota</taxon>
        <taxon>Neoptera</taxon>
        <taxon>Paraneoptera</taxon>
        <taxon>Hemiptera</taxon>
        <taxon>Sternorrhyncha</taxon>
        <taxon>Aphidomorpha</taxon>
        <taxon>Aphidoidea</taxon>
        <taxon>Aphididae</taxon>
        <taxon>Macrosiphini</taxon>
        <taxon>Macrosiphum</taxon>
    </lineage>
</organism>
<feature type="compositionally biased region" description="Polar residues" evidence="1">
    <location>
        <begin position="90"/>
        <end position="119"/>
    </location>
</feature>
<evidence type="ECO:0000259" key="2">
    <source>
        <dbReference type="SMART" id="SM00343"/>
    </source>
</evidence>